<dbReference type="InterPro" id="IPR024069">
    <property type="entry name" value="AF2212-like_dom_sf"/>
</dbReference>
<keyword evidence="5" id="KW-1185">Reference proteome</keyword>
<organism evidence="4 5">
    <name type="scientific">Candidatus Methanoperedens nitratireducens</name>
    <dbReference type="NCBI Taxonomy" id="1392998"/>
    <lineage>
        <taxon>Archaea</taxon>
        <taxon>Methanobacteriati</taxon>
        <taxon>Methanobacteriota</taxon>
        <taxon>Stenosarchaea group</taxon>
        <taxon>Methanomicrobia</taxon>
        <taxon>Methanosarcinales</taxon>
        <taxon>ANME-2 cluster</taxon>
        <taxon>Candidatus Methanoperedentaceae</taxon>
        <taxon>Candidatus Methanoperedens</taxon>
    </lineage>
</organism>
<dbReference type="Gene3D" id="4.10.1150.10">
    <property type="entry name" value="AF2212/PG0164-like"/>
    <property type="match status" value="1"/>
</dbReference>
<name>A0A062V360_9EURY</name>
<dbReference type="SUPFAM" id="SSF141694">
    <property type="entry name" value="AF2212/PG0164-like"/>
    <property type="match status" value="1"/>
</dbReference>
<dbReference type="InterPro" id="IPR008203">
    <property type="entry name" value="AF2212-like"/>
</dbReference>
<evidence type="ECO:0000256" key="3">
    <source>
        <dbReference type="RuleBase" id="RU368051"/>
    </source>
</evidence>
<dbReference type="EMBL" id="JMIY01000001">
    <property type="protein sequence ID" value="KCZ73501.1"/>
    <property type="molecule type" value="Genomic_DNA"/>
</dbReference>
<evidence type="ECO:0000256" key="2">
    <source>
        <dbReference type="ARBA" id="ARBA00022649"/>
    </source>
</evidence>
<proteinExistence type="inferred from homology"/>
<gene>
    <name evidence="4" type="ORF">ANME2D_00569</name>
</gene>
<dbReference type="RefSeq" id="WP_048088998.1">
    <property type="nucleotide sequence ID" value="NZ_JMIY01000001.1"/>
</dbReference>
<accession>A0A062V360</accession>
<evidence type="ECO:0000313" key="5">
    <source>
        <dbReference type="Proteomes" id="UP000027153"/>
    </source>
</evidence>
<dbReference type="Proteomes" id="UP000027153">
    <property type="component" value="Unassembled WGS sequence"/>
</dbReference>
<evidence type="ECO:0000256" key="1">
    <source>
        <dbReference type="ARBA" id="ARBA00006615"/>
    </source>
</evidence>
<comment type="function">
    <text evidence="3">Antitoxin component of a type II toxin-antitoxin (TA) system.</text>
</comment>
<comment type="caution">
    <text evidence="4">The sequence shown here is derived from an EMBL/GenBank/DDBJ whole genome shotgun (WGS) entry which is preliminary data.</text>
</comment>
<keyword evidence="2 3" id="KW-1277">Toxin-antitoxin system</keyword>
<dbReference type="Pfam" id="PF01954">
    <property type="entry name" value="AF2212-like"/>
    <property type="match status" value="1"/>
</dbReference>
<dbReference type="AlphaFoldDB" id="A0A062V360"/>
<protein>
    <recommendedName>
        <fullName evidence="3">Antitoxin</fullName>
    </recommendedName>
</protein>
<dbReference type="OrthoDB" id="106852at2157"/>
<comment type="similarity">
    <text evidence="1 3">Belongs to the UPF0165 family.</text>
</comment>
<sequence length="81" mass="9498">MPRTKTLHAIFDGNVLRPEESVDLEPNVRYLITIERKEETGQSLWDILSKFSGKVEGPEDWSKEHDHYLYGIPKREKGRTE</sequence>
<evidence type="ECO:0000313" key="4">
    <source>
        <dbReference type="EMBL" id="KCZ73501.1"/>
    </source>
</evidence>
<reference evidence="4 5" key="1">
    <citation type="journal article" date="2013" name="Nature">
        <title>Anaerobic oxidation of methane coupled to nitrate reduction in a novel archaeal lineage.</title>
        <authorList>
            <person name="Haroon M.F."/>
            <person name="Hu S."/>
            <person name="Shi Y."/>
            <person name="Imelfort M."/>
            <person name="Keller J."/>
            <person name="Hugenholtz P."/>
            <person name="Yuan Z."/>
            <person name="Tyson G.W."/>
        </authorList>
    </citation>
    <scope>NUCLEOTIDE SEQUENCE [LARGE SCALE GENOMIC DNA]</scope>
    <source>
        <strain evidence="4 5">ANME-2d</strain>
    </source>
</reference>